<evidence type="ECO:0000313" key="2">
    <source>
        <dbReference type="Proteomes" id="UP000310200"/>
    </source>
</evidence>
<evidence type="ECO:0008006" key="3">
    <source>
        <dbReference type="Google" id="ProtNLM"/>
    </source>
</evidence>
<dbReference type="Proteomes" id="UP000310200">
    <property type="component" value="Unassembled WGS sequence"/>
</dbReference>
<sequence>LLYSGGRMDQEVSSLENLEFLEKLNLGWCCIRAESLCKILQKTRRMRDLNLRKSSLWDDVIPLHLDAITIQLRNSCPDLEIIDLSGNIITSRGIHALAECKKLRKLAMMEMEERCTIDKHSWRRLFSSCQCLQLEEVNLMNCDCDIYDVYEGLTLCKNLRQLYLSYGYISIVSQFSSSVLNCKQSMFHRRSTSICIMNISFAQAKEKYPHVSILEYQKGITYYDDDEEYEGCLLYTSRCAKEKYPHVSILEYQKGITYYDDDEEYEG</sequence>
<protein>
    <recommendedName>
        <fullName evidence="3">F-box/LRR-repeat protein 4</fullName>
    </recommendedName>
</protein>
<dbReference type="Gene3D" id="3.80.10.10">
    <property type="entry name" value="Ribonuclease Inhibitor"/>
    <property type="match status" value="1"/>
</dbReference>
<proteinExistence type="predicted"/>
<organism evidence="1 2">
    <name type="scientific">Temnothorax longispinosus</name>
    <dbReference type="NCBI Taxonomy" id="300112"/>
    <lineage>
        <taxon>Eukaryota</taxon>
        <taxon>Metazoa</taxon>
        <taxon>Ecdysozoa</taxon>
        <taxon>Arthropoda</taxon>
        <taxon>Hexapoda</taxon>
        <taxon>Insecta</taxon>
        <taxon>Pterygota</taxon>
        <taxon>Neoptera</taxon>
        <taxon>Endopterygota</taxon>
        <taxon>Hymenoptera</taxon>
        <taxon>Apocrita</taxon>
        <taxon>Aculeata</taxon>
        <taxon>Formicoidea</taxon>
        <taxon>Formicidae</taxon>
        <taxon>Myrmicinae</taxon>
        <taxon>Temnothorax</taxon>
    </lineage>
</organism>
<accession>A0A4S2JJY8</accession>
<dbReference type="SUPFAM" id="SSF52047">
    <property type="entry name" value="RNI-like"/>
    <property type="match status" value="1"/>
</dbReference>
<feature type="non-terminal residue" evidence="1">
    <location>
        <position position="1"/>
    </location>
</feature>
<comment type="caution">
    <text evidence="1">The sequence shown here is derived from an EMBL/GenBank/DDBJ whole genome shotgun (WGS) entry which is preliminary data.</text>
</comment>
<reference evidence="1 2" key="1">
    <citation type="journal article" date="2019" name="Philos. Trans. R. Soc. Lond., B, Biol. Sci.">
        <title>Ant behaviour and brain gene expression of defending hosts depend on the ecological success of the intruding social parasite.</title>
        <authorList>
            <person name="Kaur R."/>
            <person name="Stoldt M."/>
            <person name="Jongepier E."/>
            <person name="Feldmeyer B."/>
            <person name="Menzel F."/>
            <person name="Bornberg-Bauer E."/>
            <person name="Foitzik S."/>
        </authorList>
    </citation>
    <scope>NUCLEOTIDE SEQUENCE [LARGE SCALE GENOMIC DNA]</scope>
    <source>
        <tissue evidence="1">Whole body</tissue>
    </source>
</reference>
<dbReference type="AlphaFoldDB" id="A0A4S2JJY8"/>
<gene>
    <name evidence="1" type="ORF">DBV15_11916</name>
</gene>
<name>A0A4S2JJY8_9HYME</name>
<dbReference type="InterPro" id="IPR032675">
    <property type="entry name" value="LRR_dom_sf"/>
</dbReference>
<evidence type="ECO:0000313" key="1">
    <source>
        <dbReference type="EMBL" id="TGZ34737.1"/>
    </source>
</evidence>
<dbReference type="EMBL" id="QBLH01003737">
    <property type="protein sequence ID" value="TGZ34737.1"/>
    <property type="molecule type" value="Genomic_DNA"/>
</dbReference>
<keyword evidence="2" id="KW-1185">Reference proteome</keyword>
<feature type="non-terminal residue" evidence="1">
    <location>
        <position position="267"/>
    </location>
</feature>